<keyword evidence="2 6" id="KW-0812">Transmembrane</keyword>
<dbReference type="GO" id="GO:0006506">
    <property type="term" value="P:GPI anchor biosynthetic process"/>
    <property type="evidence" value="ECO:0007669"/>
    <property type="project" value="TreeGrafter"/>
</dbReference>
<feature type="domain" description="PIG-P" evidence="7">
    <location>
        <begin position="120"/>
        <end position="164"/>
    </location>
</feature>
<feature type="transmembrane region" description="Helical" evidence="6">
    <location>
        <begin position="125"/>
        <end position="144"/>
    </location>
</feature>
<gene>
    <name evidence="8" type="primary">SPOSA6832_00639</name>
</gene>
<dbReference type="InterPro" id="IPR052263">
    <property type="entry name" value="GPI_Anchor_Biosynth"/>
</dbReference>
<evidence type="ECO:0000256" key="2">
    <source>
        <dbReference type="ARBA" id="ARBA00022692"/>
    </source>
</evidence>
<protein>
    <submittedName>
        <fullName evidence="8">SPOSA6832_00639-mRNA-1:cds</fullName>
    </submittedName>
</protein>
<dbReference type="GO" id="GO:0016020">
    <property type="term" value="C:membrane"/>
    <property type="evidence" value="ECO:0007669"/>
    <property type="project" value="UniProtKB-SubCell"/>
</dbReference>
<evidence type="ECO:0000256" key="6">
    <source>
        <dbReference type="SAM" id="Phobius"/>
    </source>
</evidence>
<dbReference type="OrthoDB" id="690928at2759"/>
<evidence type="ECO:0000259" key="7">
    <source>
        <dbReference type="Pfam" id="PF08510"/>
    </source>
</evidence>
<feature type="region of interest" description="Disordered" evidence="5">
    <location>
        <begin position="52"/>
        <end position="117"/>
    </location>
</feature>
<accession>A0A0D6EH94</accession>
<feature type="compositionally biased region" description="Low complexity" evidence="5">
    <location>
        <begin position="52"/>
        <end position="82"/>
    </location>
</feature>
<feature type="compositionally biased region" description="Low complexity" evidence="5">
    <location>
        <begin position="1"/>
        <end position="14"/>
    </location>
</feature>
<dbReference type="PANTHER" id="PTHR46346">
    <property type="entry name" value="PHOSPHATIDYLINOSITOL N-ACETYLGLUCOSAMINYLTRANSFERASE SUBUNIT P"/>
    <property type="match status" value="1"/>
</dbReference>
<dbReference type="InterPro" id="IPR013717">
    <property type="entry name" value="PIG-P"/>
</dbReference>
<comment type="subcellular location">
    <subcellularLocation>
        <location evidence="1">Membrane</location>
        <topology evidence="1">Multi-pass membrane protein</topology>
    </subcellularLocation>
</comment>
<evidence type="ECO:0000313" key="9">
    <source>
        <dbReference type="Proteomes" id="UP000243876"/>
    </source>
</evidence>
<dbReference type="AlphaFoldDB" id="A0A0D6EH94"/>
<evidence type="ECO:0000313" key="8">
    <source>
        <dbReference type="EMBL" id="CEQ39143.1"/>
    </source>
</evidence>
<dbReference type="GO" id="GO:0005783">
    <property type="term" value="C:endoplasmic reticulum"/>
    <property type="evidence" value="ECO:0007669"/>
    <property type="project" value="TreeGrafter"/>
</dbReference>
<sequence>MAPSATSAVPPSAVFLPPHYGRPGRPSSPDVFGRCVYEVNLLSTLLRPVIQSLSRPGSPSQPRSSPSTQPSALPGPSAPLSATHADAPTLFVDPPSPERSHTSLPAQFPPREPTDPAPTVESQGFVLYIGSLVAYVVFLVWAFVPEEWLEWTGVEWYPMRRVLLFARVAEAEEN</sequence>
<evidence type="ECO:0000256" key="4">
    <source>
        <dbReference type="ARBA" id="ARBA00023136"/>
    </source>
</evidence>
<keyword evidence="3 6" id="KW-1133">Transmembrane helix</keyword>
<evidence type="ECO:0000256" key="3">
    <source>
        <dbReference type="ARBA" id="ARBA00022989"/>
    </source>
</evidence>
<keyword evidence="4 6" id="KW-0472">Membrane</keyword>
<dbReference type="Pfam" id="PF08510">
    <property type="entry name" value="PIG-P"/>
    <property type="match status" value="1"/>
</dbReference>
<dbReference type="EMBL" id="CENE01000002">
    <property type="protein sequence ID" value="CEQ39143.1"/>
    <property type="molecule type" value="Genomic_DNA"/>
</dbReference>
<evidence type="ECO:0000256" key="5">
    <source>
        <dbReference type="SAM" id="MobiDB-lite"/>
    </source>
</evidence>
<keyword evidence="9" id="KW-1185">Reference proteome</keyword>
<evidence type="ECO:0000256" key="1">
    <source>
        <dbReference type="ARBA" id="ARBA00004141"/>
    </source>
</evidence>
<organism evidence="8 9">
    <name type="scientific">Sporidiobolus salmonicolor</name>
    <name type="common">Yeast-like fungus</name>
    <name type="synonym">Sporobolomyces salmonicolor</name>
    <dbReference type="NCBI Taxonomy" id="5005"/>
    <lineage>
        <taxon>Eukaryota</taxon>
        <taxon>Fungi</taxon>
        <taxon>Dikarya</taxon>
        <taxon>Basidiomycota</taxon>
        <taxon>Pucciniomycotina</taxon>
        <taxon>Microbotryomycetes</taxon>
        <taxon>Sporidiobolales</taxon>
        <taxon>Sporidiobolaceae</taxon>
        <taxon>Sporobolomyces</taxon>
    </lineage>
</organism>
<name>A0A0D6EH94_SPOSA</name>
<dbReference type="Proteomes" id="UP000243876">
    <property type="component" value="Unassembled WGS sequence"/>
</dbReference>
<proteinExistence type="predicted"/>
<dbReference type="PANTHER" id="PTHR46346:SF1">
    <property type="entry name" value="PHOSPHATIDYLINOSITOL N-ACETYLGLUCOSAMINYLTRANSFERASE SUBUNIT P"/>
    <property type="match status" value="1"/>
</dbReference>
<feature type="region of interest" description="Disordered" evidence="5">
    <location>
        <begin position="1"/>
        <end position="21"/>
    </location>
</feature>
<reference evidence="9" key="1">
    <citation type="submission" date="2015-02" db="EMBL/GenBank/DDBJ databases">
        <authorList>
            <person name="Gon?alves P."/>
        </authorList>
    </citation>
    <scope>NUCLEOTIDE SEQUENCE [LARGE SCALE GENOMIC DNA]</scope>
</reference>